<feature type="domain" description="YCII-related" evidence="2">
    <location>
        <begin position="13"/>
        <end position="83"/>
    </location>
</feature>
<dbReference type="Gene3D" id="3.30.70.1060">
    <property type="entry name" value="Dimeric alpha+beta barrel"/>
    <property type="match status" value="1"/>
</dbReference>
<dbReference type="Proteomes" id="UP000245981">
    <property type="component" value="Unassembled WGS sequence"/>
</dbReference>
<sequence length="98" mass="11048">MKNYLCKWIPPRSDFLATLSEHEKALMAEHGAFLNDLLEKNIIVAHGPVLDEEGGYGVSLYCIEDDEEIGAFTSQDPFVTHGLGHYEHFVMPHLTSKM</sequence>
<protein>
    <submittedName>
        <fullName evidence="3">Uncharacterized protein YciI</fullName>
    </submittedName>
</protein>
<dbReference type="RefSeq" id="WP_109716168.1">
    <property type="nucleotide sequence ID" value="NZ_JAKZMU010000001.1"/>
</dbReference>
<reference evidence="3 4" key="1">
    <citation type="submission" date="2018-05" db="EMBL/GenBank/DDBJ databases">
        <title>Genomic Encyclopedia of Type Strains, Phase IV (KMG-V): Genome sequencing to study the core and pangenomes of soil and plant-associated prokaryotes.</title>
        <authorList>
            <person name="Whitman W."/>
        </authorList>
    </citation>
    <scope>NUCLEOTIDE SEQUENCE [LARGE SCALE GENOMIC DNA]</scope>
    <source>
        <strain evidence="3 4">PNA 200-10</strain>
    </source>
</reference>
<comment type="caution">
    <text evidence="3">The sequence shown here is derived from an EMBL/GenBank/DDBJ whole genome shotgun (WGS) entry which is preliminary data.</text>
</comment>
<dbReference type="Pfam" id="PF03795">
    <property type="entry name" value="YCII"/>
    <property type="match status" value="1"/>
</dbReference>
<dbReference type="SUPFAM" id="SSF54909">
    <property type="entry name" value="Dimeric alpha+beta barrel"/>
    <property type="match status" value="1"/>
</dbReference>
<dbReference type="InterPro" id="IPR011008">
    <property type="entry name" value="Dimeric_a/b-barrel"/>
</dbReference>
<evidence type="ECO:0000313" key="4">
    <source>
        <dbReference type="Proteomes" id="UP000245981"/>
    </source>
</evidence>
<gene>
    <name evidence="3" type="ORF">C7431_101212</name>
</gene>
<dbReference type="OrthoDB" id="6928805at2"/>
<dbReference type="InterPro" id="IPR005545">
    <property type="entry name" value="YCII"/>
</dbReference>
<evidence type="ECO:0000259" key="2">
    <source>
        <dbReference type="Pfam" id="PF03795"/>
    </source>
</evidence>
<proteinExistence type="inferred from homology"/>
<dbReference type="AlphaFoldDB" id="A0A2V2BQ62"/>
<evidence type="ECO:0000313" key="3">
    <source>
        <dbReference type="EMBL" id="PWL00406.1"/>
    </source>
</evidence>
<organism evidence="3 4">
    <name type="scientific">Pantoea allii</name>
    <dbReference type="NCBI Taxonomy" id="574096"/>
    <lineage>
        <taxon>Bacteria</taxon>
        <taxon>Pseudomonadati</taxon>
        <taxon>Pseudomonadota</taxon>
        <taxon>Gammaproteobacteria</taxon>
        <taxon>Enterobacterales</taxon>
        <taxon>Erwiniaceae</taxon>
        <taxon>Pantoea</taxon>
    </lineage>
</organism>
<accession>A0A2V2BQ62</accession>
<comment type="similarity">
    <text evidence="1">Belongs to the YciI family.</text>
</comment>
<dbReference type="EMBL" id="QGHF01000001">
    <property type="protein sequence ID" value="PWL00406.1"/>
    <property type="molecule type" value="Genomic_DNA"/>
</dbReference>
<name>A0A2V2BQ62_9GAMM</name>
<evidence type="ECO:0000256" key="1">
    <source>
        <dbReference type="ARBA" id="ARBA00007689"/>
    </source>
</evidence>